<evidence type="ECO:0000313" key="2">
    <source>
        <dbReference type="EMBL" id="KAF2435539.1"/>
    </source>
</evidence>
<feature type="chain" id="PRO_5040355932" evidence="1">
    <location>
        <begin position="20"/>
        <end position="351"/>
    </location>
</feature>
<gene>
    <name evidence="2" type="ORF">EJ08DRAFT_720586</name>
</gene>
<name>A0A9P4P2N3_9PEZI</name>
<feature type="signal peptide" evidence="1">
    <location>
        <begin position="1"/>
        <end position="19"/>
    </location>
</feature>
<organism evidence="2 3">
    <name type="scientific">Tothia fuscella</name>
    <dbReference type="NCBI Taxonomy" id="1048955"/>
    <lineage>
        <taxon>Eukaryota</taxon>
        <taxon>Fungi</taxon>
        <taxon>Dikarya</taxon>
        <taxon>Ascomycota</taxon>
        <taxon>Pezizomycotina</taxon>
        <taxon>Dothideomycetes</taxon>
        <taxon>Pleosporomycetidae</taxon>
        <taxon>Venturiales</taxon>
        <taxon>Cylindrosympodiaceae</taxon>
        <taxon>Tothia</taxon>
    </lineage>
</organism>
<dbReference type="InterPro" id="IPR015889">
    <property type="entry name" value="Intradiol_dOase_core"/>
</dbReference>
<comment type="caution">
    <text evidence="2">The sequence shown here is derived from an EMBL/GenBank/DDBJ whole genome shotgun (WGS) entry which is preliminary data.</text>
</comment>
<protein>
    <submittedName>
        <fullName evidence="2">Aromatic compound dioxygenase</fullName>
    </submittedName>
</protein>
<dbReference type="GO" id="GO:0005506">
    <property type="term" value="F:iron ion binding"/>
    <property type="evidence" value="ECO:0007669"/>
    <property type="project" value="InterPro"/>
</dbReference>
<dbReference type="SUPFAM" id="SSF49482">
    <property type="entry name" value="Aromatic compound dioxygenase"/>
    <property type="match status" value="1"/>
</dbReference>
<dbReference type="OrthoDB" id="121380at2759"/>
<dbReference type="AlphaFoldDB" id="A0A9P4P2N3"/>
<evidence type="ECO:0000313" key="3">
    <source>
        <dbReference type="Proteomes" id="UP000800235"/>
    </source>
</evidence>
<dbReference type="PANTHER" id="PTHR34315:SF1">
    <property type="entry name" value="INTRADIOL RING-CLEAVAGE DIOXYGENASES DOMAIN-CONTAINING PROTEIN-RELATED"/>
    <property type="match status" value="1"/>
</dbReference>
<keyword evidence="2" id="KW-0223">Dioxygenase</keyword>
<dbReference type="Gene3D" id="2.60.130.10">
    <property type="entry name" value="Aromatic compound dioxygenase"/>
    <property type="match status" value="1"/>
</dbReference>
<keyword evidence="1" id="KW-0732">Signal</keyword>
<dbReference type="GO" id="GO:0016702">
    <property type="term" value="F:oxidoreductase activity, acting on single donors with incorporation of molecular oxygen, incorporation of two atoms of oxygen"/>
    <property type="evidence" value="ECO:0007669"/>
    <property type="project" value="InterPro"/>
</dbReference>
<proteinExistence type="predicted"/>
<accession>A0A9P4P2N3</accession>
<keyword evidence="3" id="KW-1185">Reference proteome</keyword>
<dbReference type="PANTHER" id="PTHR34315">
    <property type="match status" value="1"/>
</dbReference>
<evidence type="ECO:0000256" key="1">
    <source>
        <dbReference type="SAM" id="SignalP"/>
    </source>
</evidence>
<keyword evidence="2" id="KW-0560">Oxidoreductase</keyword>
<dbReference type="EMBL" id="MU007013">
    <property type="protein sequence ID" value="KAF2435539.1"/>
    <property type="molecule type" value="Genomic_DNA"/>
</dbReference>
<reference evidence="2" key="1">
    <citation type="journal article" date="2020" name="Stud. Mycol.">
        <title>101 Dothideomycetes genomes: a test case for predicting lifestyles and emergence of pathogens.</title>
        <authorList>
            <person name="Haridas S."/>
            <person name="Albert R."/>
            <person name="Binder M."/>
            <person name="Bloem J."/>
            <person name="Labutti K."/>
            <person name="Salamov A."/>
            <person name="Andreopoulos B."/>
            <person name="Baker S."/>
            <person name="Barry K."/>
            <person name="Bills G."/>
            <person name="Bluhm B."/>
            <person name="Cannon C."/>
            <person name="Castanera R."/>
            <person name="Culley D."/>
            <person name="Daum C."/>
            <person name="Ezra D."/>
            <person name="Gonzalez J."/>
            <person name="Henrissat B."/>
            <person name="Kuo A."/>
            <person name="Liang C."/>
            <person name="Lipzen A."/>
            <person name="Lutzoni F."/>
            <person name="Magnuson J."/>
            <person name="Mondo S."/>
            <person name="Nolan M."/>
            <person name="Ohm R."/>
            <person name="Pangilinan J."/>
            <person name="Park H.-J."/>
            <person name="Ramirez L."/>
            <person name="Alfaro M."/>
            <person name="Sun H."/>
            <person name="Tritt A."/>
            <person name="Yoshinaga Y."/>
            <person name="Zwiers L.-H."/>
            <person name="Turgeon B."/>
            <person name="Goodwin S."/>
            <person name="Spatafora J."/>
            <person name="Crous P."/>
            <person name="Grigoriev I."/>
        </authorList>
    </citation>
    <scope>NUCLEOTIDE SEQUENCE</scope>
    <source>
        <strain evidence="2">CBS 130266</strain>
    </source>
</reference>
<sequence>MFLSNLLYAILACSLAVSAHPGHDGTTEMKMRKRYLDSLEHKGLAGCTAKLKQSGVENRIVERRKRMAEQLRKRSVAHHGEKYLRPRDWKESLKKDHRSNLTHSLQTPSWQIFEEKAAVLSPEVTEGPYYVSGEYIRKDVREKEPGVKMYIDIQLVDMNTCEPAKNVAIDFWHCNATVSASNLQNKMLRGIQNTNETGVAQFISVFPGHYTGRTNHIHILSHVNSTVNPNNTISGGKVAHISQLYFDQALISAVEQTAPYNTNKQFQMTNRWDFLMGQGSANAADPVMEYVMLGPKVEDGIFAWINFGINQMLAKTVTAAARCADGGCVNVPFVWPTMAEIIGGLRGGWRR</sequence>
<dbReference type="Proteomes" id="UP000800235">
    <property type="component" value="Unassembled WGS sequence"/>
</dbReference>
<dbReference type="CDD" id="cd03457">
    <property type="entry name" value="intradiol_dioxygenase_like"/>
    <property type="match status" value="1"/>
</dbReference>